<name>A0A9X2FET3_9BACT</name>
<reference evidence="1" key="1">
    <citation type="submission" date="2022-06" db="EMBL/GenBank/DDBJ databases">
        <title>Aeoliella straminimaris, a novel planctomycete from sediments.</title>
        <authorList>
            <person name="Vitorino I.R."/>
            <person name="Lage O.M."/>
        </authorList>
    </citation>
    <scope>NUCLEOTIDE SEQUENCE</scope>
    <source>
        <strain evidence="1">ICT_H6.2</strain>
    </source>
</reference>
<dbReference type="Proteomes" id="UP001155241">
    <property type="component" value="Unassembled WGS sequence"/>
</dbReference>
<sequence>MIGLYNSSPTFANDLRSAGATLESGGGLYPPSLARRSKAVIQLVQCHEIERGLMQVDREYLAGMLYSTRGSF</sequence>
<protein>
    <submittedName>
        <fullName evidence="1">Uncharacterized protein</fullName>
    </submittedName>
</protein>
<proteinExistence type="predicted"/>
<gene>
    <name evidence="1" type="ORF">NG895_23460</name>
</gene>
<comment type="caution">
    <text evidence="1">The sequence shown here is derived from an EMBL/GenBank/DDBJ whole genome shotgun (WGS) entry which is preliminary data.</text>
</comment>
<organism evidence="1 2">
    <name type="scientific">Aeoliella straminimaris</name>
    <dbReference type="NCBI Taxonomy" id="2954799"/>
    <lineage>
        <taxon>Bacteria</taxon>
        <taxon>Pseudomonadati</taxon>
        <taxon>Planctomycetota</taxon>
        <taxon>Planctomycetia</taxon>
        <taxon>Pirellulales</taxon>
        <taxon>Lacipirellulaceae</taxon>
        <taxon>Aeoliella</taxon>
    </lineage>
</organism>
<evidence type="ECO:0000313" key="2">
    <source>
        <dbReference type="Proteomes" id="UP001155241"/>
    </source>
</evidence>
<dbReference type="EMBL" id="JAMXLR010000077">
    <property type="protein sequence ID" value="MCO6046868.1"/>
    <property type="molecule type" value="Genomic_DNA"/>
</dbReference>
<evidence type="ECO:0000313" key="1">
    <source>
        <dbReference type="EMBL" id="MCO6046868.1"/>
    </source>
</evidence>
<keyword evidence="2" id="KW-1185">Reference proteome</keyword>
<accession>A0A9X2FET3</accession>
<dbReference type="RefSeq" id="WP_252854977.1">
    <property type="nucleotide sequence ID" value="NZ_JAMXLR010000077.1"/>
</dbReference>
<dbReference type="AlphaFoldDB" id="A0A9X2FET3"/>